<dbReference type="EMBL" id="FQVY01000001">
    <property type="protein sequence ID" value="SHF85839.1"/>
    <property type="molecule type" value="Genomic_DNA"/>
</dbReference>
<evidence type="ECO:0000313" key="9">
    <source>
        <dbReference type="Proteomes" id="UP000184089"/>
    </source>
</evidence>
<protein>
    <recommendedName>
        <fullName evidence="2">Ferredoxin</fullName>
    </recommendedName>
</protein>
<name>A0AAQ1RVF4_9FIRM</name>
<evidence type="ECO:0000256" key="2">
    <source>
        <dbReference type="ARBA" id="ARBA00013529"/>
    </source>
</evidence>
<evidence type="ECO:0000259" key="7">
    <source>
        <dbReference type="PROSITE" id="PS51379"/>
    </source>
</evidence>
<feature type="domain" description="4Fe-4S ferredoxin-type" evidence="7">
    <location>
        <begin position="346"/>
        <end position="374"/>
    </location>
</feature>
<comment type="function">
    <text evidence="1">Ferredoxins are iron-sulfur proteins that transfer electrons in a wide variety of metabolic reactions.</text>
</comment>
<comment type="caution">
    <text evidence="8">The sequence shown here is derived from an EMBL/GenBank/DDBJ whole genome shotgun (WGS) entry which is preliminary data.</text>
</comment>
<feature type="domain" description="4Fe-4S ferredoxin-type" evidence="7">
    <location>
        <begin position="316"/>
        <end position="345"/>
    </location>
</feature>
<evidence type="ECO:0000256" key="5">
    <source>
        <dbReference type="ARBA" id="ARBA00023004"/>
    </source>
</evidence>
<keyword evidence="6" id="KW-0411">Iron-sulfur</keyword>
<evidence type="ECO:0000256" key="6">
    <source>
        <dbReference type="ARBA" id="ARBA00023014"/>
    </source>
</evidence>
<organism evidence="8 9">
    <name type="scientific">Bittarella massiliensis</name>
    <name type="common">ex Durand et al. 2017</name>
    <dbReference type="NCBI Taxonomy" id="1720313"/>
    <lineage>
        <taxon>Bacteria</taxon>
        <taxon>Bacillati</taxon>
        <taxon>Bacillota</taxon>
        <taxon>Clostridia</taxon>
        <taxon>Eubacteriales</taxon>
        <taxon>Oscillospiraceae</taxon>
        <taxon>Bittarella (ex Durand et al. 2017)</taxon>
    </lineage>
</organism>
<keyword evidence="4" id="KW-0479">Metal-binding</keyword>
<evidence type="ECO:0000256" key="3">
    <source>
        <dbReference type="ARBA" id="ARBA00022485"/>
    </source>
</evidence>
<dbReference type="PROSITE" id="PS00198">
    <property type="entry name" value="4FE4S_FER_1"/>
    <property type="match status" value="1"/>
</dbReference>
<dbReference type="InterPro" id="IPR007160">
    <property type="entry name" value="DUF362"/>
</dbReference>
<reference evidence="9" key="1">
    <citation type="submission" date="2016-11" db="EMBL/GenBank/DDBJ databases">
        <authorList>
            <person name="Jaros S."/>
            <person name="Januszkiewicz K."/>
            <person name="Wedrychowicz H."/>
        </authorList>
    </citation>
    <scope>NUCLEOTIDE SEQUENCE [LARGE SCALE GENOMIC DNA]</scope>
    <source>
        <strain evidence="9">DSM 4029</strain>
    </source>
</reference>
<dbReference type="PROSITE" id="PS51379">
    <property type="entry name" value="4FE4S_FER_2"/>
    <property type="match status" value="2"/>
</dbReference>
<dbReference type="AlphaFoldDB" id="A0AAQ1RVF4"/>
<sequence>MSAELVSVIKTPRYGREEAVAAVRRHFAALGVKEQVGPATRALIKPNLLMKRAPEGATTTHPDLVYAAVVCLQELGVREIVIADSPGGPYTESALRGIYRACGMEEVARDTGARLNFDLGEGERENPAGVKAKKFAVIAPICRADFIVDVAKCKTHCMTTLSGGVKNLFGSIPGLQKPRMHYRFPETEDFSQMLLDLCGAVRPDLVLVDAVECMEGDGPSSGVKKQVGLTLCGRSPYAVDECLCRLMGFSPKQVATVRLARARGLFGGEVALTGDEDALQNRHFQRPRSSTVDFMAGVPAPLRRPARWVMRTLFTPRPLIDTAACVGCGKCAESCPPQTIVLEGGKARIRRERCIRCYCCHEMCPVGAIRVSKNILTKH</sequence>
<dbReference type="Gene3D" id="3.30.70.20">
    <property type="match status" value="1"/>
</dbReference>
<dbReference type="Pfam" id="PF13237">
    <property type="entry name" value="Fer4_10"/>
    <property type="match status" value="1"/>
</dbReference>
<dbReference type="PANTHER" id="PTHR24960">
    <property type="entry name" value="PHOTOSYSTEM I IRON-SULFUR CENTER-RELATED"/>
    <property type="match status" value="1"/>
</dbReference>
<proteinExistence type="predicted"/>
<dbReference type="RefSeq" id="WP_044993622.1">
    <property type="nucleotide sequence ID" value="NZ_FQVY01000001.1"/>
</dbReference>
<evidence type="ECO:0000313" key="8">
    <source>
        <dbReference type="EMBL" id="SHF85839.1"/>
    </source>
</evidence>
<dbReference type="InterPro" id="IPR017900">
    <property type="entry name" value="4Fe4S_Fe_S_CS"/>
</dbReference>
<dbReference type="SUPFAM" id="SSF54862">
    <property type="entry name" value="4Fe-4S ferredoxins"/>
    <property type="match status" value="1"/>
</dbReference>
<dbReference type="GO" id="GO:0046872">
    <property type="term" value="F:metal ion binding"/>
    <property type="evidence" value="ECO:0007669"/>
    <property type="project" value="UniProtKB-KW"/>
</dbReference>
<accession>A0AAQ1RVF4</accession>
<gene>
    <name evidence="8" type="ORF">SAMN05444424_0943</name>
</gene>
<dbReference type="GO" id="GO:0051539">
    <property type="term" value="F:4 iron, 4 sulfur cluster binding"/>
    <property type="evidence" value="ECO:0007669"/>
    <property type="project" value="UniProtKB-KW"/>
</dbReference>
<dbReference type="InterPro" id="IPR017896">
    <property type="entry name" value="4Fe4S_Fe-S-bd"/>
</dbReference>
<keyword evidence="5" id="KW-0408">Iron</keyword>
<dbReference type="InterPro" id="IPR050157">
    <property type="entry name" value="PSI_iron-sulfur_center"/>
</dbReference>
<evidence type="ECO:0000256" key="1">
    <source>
        <dbReference type="ARBA" id="ARBA00003532"/>
    </source>
</evidence>
<evidence type="ECO:0000256" key="4">
    <source>
        <dbReference type="ARBA" id="ARBA00022723"/>
    </source>
</evidence>
<dbReference type="Proteomes" id="UP000184089">
    <property type="component" value="Unassembled WGS sequence"/>
</dbReference>
<keyword evidence="3" id="KW-0004">4Fe-4S</keyword>
<dbReference type="Pfam" id="PF04015">
    <property type="entry name" value="DUF362"/>
    <property type="match status" value="1"/>
</dbReference>